<dbReference type="STRING" id="747525.W4K9A6"/>
<protein>
    <recommendedName>
        <fullName evidence="7">MADS-box domain-containing protein</fullName>
    </recommendedName>
</protein>
<evidence type="ECO:0000256" key="3">
    <source>
        <dbReference type="ARBA" id="ARBA00023125"/>
    </source>
</evidence>
<dbReference type="HOGENOM" id="CLU_059491_0_0_1"/>
<dbReference type="KEGG" id="hir:HETIRDRAFT_173338"/>
<feature type="region of interest" description="Disordered" evidence="6">
    <location>
        <begin position="142"/>
        <end position="325"/>
    </location>
</feature>
<sequence length="325" mass="34337">MPADPSAVAPPPPPAQDQFITDQDVADSGAEDDEDSDKPKSDKKAGRRKIKIEFIQDKSRRHITFSKRKAGIMKKAYELSTLTGTQVLLLVVSETGLVYTFTTAKLQPLVTQPEGKNLIQACLNAPPGTLPSSMPIGQPLGRNPTMGVPAHHSNVPGGLAIGGGGKEEEGEQEDEGDSRGNKRRRHSTTTQSGGRHGRSGSGAGVANAPPSPHSPVQAMPPSLSIPHPQQGNQHSQQQQQQQQPPQIALGPSPTTTSPQQPTSPHYTHASPTHYNAPNQDMYGTQPGLMAPPPGPPAYPFGTQAGQGAPTHWTHGPGAVQGGYRR</sequence>
<keyword evidence="9" id="KW-1185">Reference proteome</keyword>
<dbReference type="GO" id="GO:0000981">
    <property type="term" value="F:DNA-binding transcription factor activity, RNA polymerase II-specific"/>
    <property type="evidence" value="ECO:0007669"/>
    <property type="project" value="InterPro"/>
</dbReference>
<dbReference type="AlphaFoldDB" id="W4K9A6"/>
<evidence type="ECO:0000313" key="9">
    <source>
        <dbReference type="Proteomes" id="UP000030671"/>
    </source>
</evidence>
<dbReference type="Gene3D" id="3.40.1810.10">
    <property type="entry name" value="Transcription factor, MADS-box"/>
    <property type="match status" value="1"/>
</dbReference>
<feature type="compositionally biased region" description="Pro residues" evidence="6">
    <location>
        <begin position="289"/>
        <end position="298"/>
    </location>
</feature>
<evidence type="ECO:0000256" key="1">
    <source>
        <dbReference type="ARBA" id="ARBA00004123"/>
    </source>
</evidence>
<dbReference type="PROSITE" id="PS50066">
    <property type="entry name" value="MADS_BOX_2"/>
    <property type="match status" value="1"/>
</dbReference>
<proteinExistence type="predicted"/>
<dbReference type="GO" id="GO:0005634">
    <property type="term" value="C:nucleus"/>
    <property type="evidence" value="ECO:0007669"/>
    <property type="project" value="UniProtKB-SubCell"/>
</dbReference>
<feature type="compositionally biased region" description="Low complexity" evidence="6">
    <location>
        <begin position="226"/>
        <end position="264"/>
    </location>
</feature>
<dbReference type="GO" id="GO:0046983">
    <property type="term" value="F:protein dimerization activity"/>
    <property type="evidence" value="ECO:0007669"/>
    <property type="project" value="InterPro"/>
</dbReference>
<name>W4K9A6_HETIT</name>
<dbReference type="Proteomes" id="UP000030671">
    <property type="component" value="Unassembled WGS sequence"/>
</dbReference>
<dbReference type="InterPro" id="IPR002100">
    <property type="entry name" value="TF_MADSbox"/>
</dbReference>
<keyword evidence="5" id="KW-0539">Nucleus</keyword>
<dbReference type="PROSITE" id="PS00350">
    <property type="entry name" value="MADS_BOX_1"/>
    <property type="match status" value="1"/>
</dbReference>
<organism evidence="8 9">
    <name type="scientific">Heterobasidion irregulare (strain TC 32-1)</name>
    <dbReference type="NCBI Taxonomy" id="747525"/>
    <lineage>
        <taxon>Eukaryota</taxon>
        <taxon>Fungi</taxon>
        <taxon>Dikarya</taxon>
        <taxon>Basidiomycota</taxon>
        <taxon>Agaricomycotina</taxon>
        <taxon>Agaricomycetes</taxon>
        <taxon>Russulales</taxon>
        <taxon>Bondarzewiaceae</taxon>
        <taxon>Heterobasidion</taxon>
        <taxon>Heterobasidion annosum species complex</taxon>
    </lineage>
</organism>
<dbReference type="SUPFAM" id="SSF55455">
    <property type="entry name" value="SRF-like"/>
    <property type="match status" value="1"/>
</dbReference>
<evidence type="ECO:0000259" key="7">
    <source>
        <dbReference type="PROSITE" id="PS50066"/>
    </source>
</evidence>
<dbReference type="InterPro" id="IPR036879">
    <property type="entry name" value="TF_MADSbox_sf"/>
</dbReference>
<dbReference type="PRINTS" id="PR00404">
    <property type="entry name" value="MADSDOMAIN"/>
</dbReference>
<dbReference type="PANTHER" id="PTHR48019">
    <property type="entry name" value="SERUM RESPONSE FACTOR HOMOLOG"/>
    <property type="match status" value="1"/>
</dbReference>
<dbReference type="InParanoid" id="W4K9A6"/>
<dbReference type="EMBL" id="KI925458">
    <property type="protein sequence ID" value="ETW81666.1"/>
    <property type="molecule type" value="Genomic_DNA"/>
</dbReference>
<evidence type="ECO:0000256" key="4">
    <source>
        <dbReference type="ARBA" id="ARBA00023163"/>
    </source>
</evidence>
<accession>W4K9A6</accession>
<dbReference type="FunFam" id="3.40.1810.10:FF:000002">
    <property type="entry name" value="Serum response factor b"/>
    <property type="match status" value="1"/>
</dbReference>
<dbReference type="InterPro" id="IPR050142">
    <property type="entry name" value="MADS-box/MEF2_TF"/>
</dbReference>
<dbReference type="eggNOG" id="KOG0015">
    <property type="taxonomic scope" value="Eukaryota"/>
</dbReference>
<dbReference type="RefSeq" id="XP_009546294.1">
    <property type="nucleotide sequence ID" value="XM_009547999.1"/>
</dbReference>
<feature type="domain" description="MADS-box" evidence="7">
    <location>
        <begin position="45"/>
        <end position="105"/>
    </location>
</feature>
<evidence type="ECO:0000313" key="8">
    <source>
        <dbReference type="EMBL" id="ETW81666.1"/>
    </source>
</evidence>
<keyword evidence="4" id="KW-0804">Transcription</keyword>
<gene>
    <name evidence="8" type="ORF">HETIRDRAFT_173338</name>
</gene>
<dbReference type="SMART" id="SM00432">
    <property type="entry name" value="MADS"/>
    <property type="match status" value="1"/>
</dbReference>
<comment type="subcellular location">
    <subcellularLocation>
        <location evidence="1">Nucleus</location>
    </subcellularLocation>
</comment>
<dbReference type="CDD" id="cd00266">
    <property type="entry name" value="MADS_SRF_like"/>
    <property type="match status" value="1"/>
</dbReference>
<feature type="region of interest" description="Disordered" evidence="6">
    <location>
        <begin position="1"/>
        <end position="47"/>
    </location>
</feature>
<dbReference type="GO" id="GO:0045944">
    <property type="term" value="P:positive regulation of transcription by RNA polymerase II"/>
    <property type="evidence" value="ECO:0007669"/>
    <property type="project" value="InterPro"/>
</dbReference>
<keyword evidence="3" id="KW-0238">DNA-binding</keyword>
<dbReference type="GeneID" id="20668438"/>
<reference evidence="8 9" key="1">
    <citation type="journal article" date="2012" name="New Phytol.">
        <title>Insight into trade-off between wood decay and parasitism from the genome of a fungal forest pathogen.</title>
        <authorList>
            <person name="Olson A."/>
            <person name="Aerts A."/>
            <person name="Asiegbu F."/>
            <person name="Belbahri L."/>
            <person name="Bouzid O."/>
            <person name="Broberg A."/>
            <person name="Canback B."/>
            <person name="Coutinho P.M."/>
            <person name="Cullen D."/>
            <person name="Dalman K."/>
            <person name="Deflorio G."/>
            <person name="van Diepen L.T."/>
            <person name="Dunand C."/>
            <person name="Duplessis S."/>
            <person name="Durling M."/>
            <person name="Gonthier P."/>
            <person name="Grimwood J."/>
            <person name="Fossdal C.G."/>
            <person name="Hansson D."/>
            <person name="Henrissat B."/>
            <person name="Hietala A."/>
            <person name="Himmelstrand K."/>
            <person name="Hoffmeister D."/>
            <person name="Hogberg N."/>
            <person name="James T.Y."/>
            <person name="Karlsson M."/>
            <person name="Kohler A."/>
            <person name="Kues U."/>
            <person name="Lee Y.H."/>
            <person name="Lin Y.C."/>
            <person name="Lind M."/>
            <person name="Lindquist E."/>
            <person name="Lombard V."/>
            <person name="Lucas S."/>
            <person name="Lunden K."/>
            <person name="Morin E."/>
            <person name="Murat C."/>
            <person name="Park J."/>
            <person name="Raffaello T."/>
            <person name="Rouze P."/>
            <person name="Salamov A."/>
            <person name="Schmutz J."/>
            <person name="Solheim H."/>
            <person name="Stahlberg J."/>
            <person name="Velez H."/>
            <person name="de Vries R.P."/>
            <person name="Wiebenga A."/>
            <person name="Woodward S."/>
            <person name="Yakovlev I."/>
            <person name="Garbelotto M."/>
            <person name="Martin F."/>
            <person name="Grigoriev I.V."/>
            <person name="Stenlid J."/>
        </authorList>
    </citation>
    <scope>NUCLEOTIDE SEQUENCE [LARGE SCALE GENOMIC DNA]</scope>
    <source>
        <strain evidence="8 9">TC 32-1</strain>
    </source>
</reference>
<dbReference type="OrthoDB" id="2284405at2759"/>
<dbReference type="Pfam" id="PF00319">
    <property type="entry name" value="SRF-TF"/>
    <property type="match status" value="1"/>
</dbReference>
<dbReference type="GO" id="GO:0000987">
    <property type="term" value="F:cis-regulatory region sequence-specific DNA binding"/>
    <property type="evidence" value="ECO:0007669"/>
    <property type="project" value="InterPro"/>
</dbReference>
<keyword evidence="2" id="KW-0805">Transcription regulation</keyword>
<feature type="compositionally biased region" description="Polar residues" evidence="6">
    <location>
        <begin position="269"/>
        <end position="282"/>
    </location>
</feature>
<evidence type="ECO:0000256" key="5">
    <source>
        <dbReference type="ARBA" id="ARBA00023242"/>
    </source>
</evidence>
<dbReference type="InterPro" id="IPR033897">
    <property type="entry name" value="SRF-like_MADS-box"/>
</dbReference>
<evidence type="ECO:0000256" key="2">
    <source>
        <dbReference type="ARBA" id="ARBA00023015"/>
    </source>
</evidence>
<evidence type="ECO:0000256" key="6">
    <source>
        <dbReference type="SAM" id="MobiDB-lite"/>
    </source>
</evidence>